<accession>A0A4P6HYL8</accession>
<protein>
    <recommendedName>
        <fullName evidence="6">Gingipain domain-containing protein</fullName>
    </recommendedName>
</protein>
<dbReference type="SUPFAM" id="SSF52129">
    <property type="entry name" value="Caspase-like"/>
    <property type="match status" value="1"/>
</dbReference>
<evidence type="ECO:0000313" key="5">
    <source>
        <dbReference type="Proteomes" id="UP000293296"/>
    </source>
</evidence>
<dbReference type="Pfam" id="PF01364">
    <property type="entry name" value="Peptidase_C25"/>
    <property type="match status" value="1"/>
</dbReference>
<dbReference type="InterPro" id="IPR029030">
    <property type="entry name" value="Caspase-like_dom_sf"/>
</dbReference>
<dbReference type="Gene3D" id="3.40.50.10390">
    <property type="entry name" value="Gingipain r, domain 1"/>
    <property type="match status" value="1"/>
</dbReference>
<organism evidence="4 5">
    <name type="scientific">Solidesulfovibrio carbinolicus</name>
    <dbReference type="NCBI Taxonomy" id="296842"/>
    <lineage>
        <taxon>Bacteria</taxon>
        <taxon>Pseudomonadati</taxon>
        <taxon>Thermodesulfobacteriota</taxon>
        <taxon>Desulfovibrionia</taxon>
        <taxon>Desulfovibrionales</taxon>
        <taxon>Desulfovibrionaceae</taxon>
        <taxon>Solidesulfovibrio</taxon>
    </lineage>
</organism>
<evidence type="ECO:0000259" key="2">
    <source>
        <dbReference type="Pfam" id="PF01364"/>
    </source>
</evidence>
<gene>
    <name evidence="4" type="ORF">C3Y92_03955</name>
</gene>
<evidence type="ECO:0000313" key="4">
    <source>
        <dbReference type="EMBL" id="QAZ66439.1"/>
    </source>
</evidence>
<feature type="domain" description="Gingipain propeptide" evidence="3">
    <location>
        <begin position="42"/>
        <end position="195"/>
    </location>
</feature>
<dbReference type="Gene3D" id="2.60.40.3800">
    <property type="match status" value="1"/>
</dbReference>
<sequence>MEGVMREFKSLMPMEASEDQDAEILGVEPVVTLEETQGKIIISYKFPGFFLTEQPPDAGVGLSFVGIDIAKAGYLAESGKPLLPSFGRYVQIPYDCDYTVTTAADDPVAFEDVLVFPSQNRATDSPSQEPEFEFEAGFYSQDQWYPSELVQVDGPYEMDAYNTLLVHVRPVQHNAALKRLRAHAKITVTISLTPNEARTTPESSIQAADSREAFGNLLLNPRRYAEASPREGEPLAPDQTRAVGPELLLVHPKSLAAAAAKLALWKQKLGLRVETAAMETIGGTASALKAALRQRRGQRQARLRYVLLLGDVDAIPVETIPASAFGPNATDYYYATSRDAAGPGELVFPWLAIGRIPVSSPTTADVVVRQIIEYESAPPADDDYYRRMTFAAYFQDKNYDGRTERNYVKTLETIRDHLLPLGFDIQRVYVSDHPTPRFYNDGTPVPPDVQAAMLSQGAATKMLIDKANSGQLIMAHRDHGMQNGWHQPAFTTAELNSVTSTKPSLFYSVNCLTGQFCMPGTQQCFAEKVLTMPGTAPSLIAATEVSNTWLNDALMRALFDALWAGVIPTFPGSTASYPIYGHRLGDILNYAKSYLPLCSSGSKDEIKDHFEIYHVVGDPTLALWTKPPRDLSIDLAVNGQDLYVTLSDCPTGAVVTLWRDDDLVLRLEPQSTQFKVSLKSFGEALDALKARRLSVCVFAPEYRFVQQPLSLV</sequence>
<dbReference type="AlphaFoldDB" id="A0A4P6HYL8"/>
<dbReference type="InterPro" id="IPR029031">
    <property type="entry name" value="Gingipain_N_sf"/>
</dbReference>
<dbReference type="InterPro" id="IPR001769">
    <property type="entry name" value="Gingipain"/>
</dbReference>
<evidence type="ECO:0000259" key="3">
    <source>
        <dbReference type="Pfam" id="PF08126"/>
    </source>
</evidence>
<evidence type="ECO:0008006" key="6">
    <source>
        <dbReference type="Google" id="ProtNLM"/>
    </source>
</evidence>
<dbReference type="Proteomes" id="UP000293296">
    <property type="component" value="Chromosome"/>
</dbReference>
<dbReference type="InterPro" id="IPR038490">
    <property type="entry name" value="Gingipain_propep_sf"/>
</dbReference>
<dbReference type="KEGG" id="dcb:C3Y92_03955"/>
<dbReference type="GO" id="GO:0004197">
    <property type="term" value="F:cysteine-type endopeptidase activity"/>
    <property type="evidence" value="ECO:0007669"/>
    <property type="project" value="InterPro"/>
</dbReference>
<dbReference type="InterPro" id="IPR012600">
    <property type="entry name" value="Propeptide_C25"/>
</dbReference>
<dbReference type="Pfam" id="PF08126">
    <property type="entry name" value="Propeptide_C25"/>
    <property type="match status" value="1"/>
</dbReference>
<dbReference type="OrthoDB" id="9815730at2"/>
<dbReference type="EMBL" id="CP026538">
    <property type="protein sequence ID" value="QAZ66439.1"/>
    <property type="molecule type" value="Genomic_DNA"/>
</dbReference>
<evidence type="ECO:0000256" key="1">
    <source>
        <dbReference type="ARBA" id="ARBA00022729"/>
    </source>
</evidence>
<reference evidence="4 5" key="1">
    <citation type="submission" date="2018-02" db="EMBL/GenBank/DDBJ databases">
        <title>Genome sequence of Desulfovibrio carbinolicus DSM 3852.</title>
        <authorList>
            <person name="Wilbanks E."/>
            <person name="Skennerton C.T."/>
            <person name="Orphan V.J."/>
        </authorList>
    </citation>
    <scope>NUCLEOTIDE SEQUENCE [LARGE SCALE GENOMIC DNA]</scope>
    <source>
        <strain evidence="4 5">DSM 3852</strain>
    </source>
</reference>
<feature type="domain" description="Gingipain" evidence="2">
    <location>
        <begin position="248"/>
        <end position="623"/>
    </location>
</feature>
<dbReference type="GO" id="GO:0006508">
    <property type="term" value="P:proteolysis"/>
    <property type="evidence" value="ECO:0007669"/>
    <property type="project" value="InterPro"/>
</dbReference>
<proteinExistence type="predicted"/>
<name>A0A4P6HYL8_9BACT</name>
<keyword evidence="5" id="KW-1185">Reference proteome</keyword>
<keyword evidence="1" id="KW-0732">Signal</keyword>
<dbReference type="Gene3D" id="3.40.50.1460">
    <property type="match status" value="1"/>
</dbReference>